<proteinExistence type="predicted"/>
<dbReference type="EMBL" id="CAJNOE010000091">
    <property type="protein sequence ID" value="CAF0896389.1"/>
    <property type="molecule type" value="Genomic_DNA"/>
</dbReference>
<comment type="caution">
    <text evidence="1">The sequence shown here is derived from an EMBL/GenBank/DDBJ whole genome shotgun (WGS) entry which is preliminary data.</text>
</comment>
<name>A0A813ZBS2_9BILA</name>
<evidence type="ECO:0000313" key="2">
    <source>
        <dbReference type="Proteomes" id="UP000663860"/>
    </source>
</evidence>
<evidence type="ECO:0000313" key="1">
    <source>
        <dbReference type="EMBL" id="CAF0896389.1"/>
    </source>
</evidence>
<dbReference type="AlphaFoldDB" id="A0A813ZBS2"/>
<sequence length="87" mass="10184">IRKYLYLSLPQSKVDDVDKFIEDYLRRDGILVLRIIAQNTNDILMTNLIGAIFEVYADSIENKTNDTNSRNEIQWNEDYVRTDGDLV</sequence>
<gene>
    <name evidence="1" type="ORF">IZO911_LOCUS12007</name>
</gene>
<accession>A0A813ZBS2</accession>
<dbReference type="Proteomes" id="UP000663860">
    <property type="component" value="Unassembled WGS sequence"/>
</dbReference>
<protein>
    <submittedName>
        <fullName evidence="1">Uncharacterized protein</fullName>
    </submittedName>
</protein>
<feature type="non-terminal residue" evidence="1">
    <location>
        <position position="1"/>
    </location>
</feature>
<reference evidence="1" key="1">
    <citation type="submission" date="2021-02" db="EMBL/GenBank/DDBJ databases">
        <authorList>
            <person name="Nowell W R."/>
        </authorList>
    </citation>
    <scope>NUCLEOTIDE SEQUENCE</scope>
</reference>
<organism evidence="1 2">
    <name type="scientific">Adineta steineri</name>
    <dbReference type="NCBI Taxonomy" id="433720"/>
    <lineage>
        <taxon>Eukaryota</taxon>
        <taxon>Metazoa</taxon>
        <taxon>Spiralia</taxon>
        <taxon>Gnathifera</taxon>
        <taxon>Rotifera</taxon>
        <taxon>Eurotatoria</taxon>
        <taxon>Bdelloidea</taxon>
        <taxon>Adinetida</taxon>
        <taxon>Adinetidae</taxon>
        <taxon>Adineta</taxon>
    </lineage>
</organism>